<dbReference type="PANTHER" id="PTHR24416">
    <property type="entry name" value="TYROSINE-PROTEIN KINASE RECEPTOR"/>
    <property type="match status" value="1"/>
</dbReference>
<organism evidence="10 11">
    <name type="scientific">Rotaria sordida</name>
    <dbReference type="NCBI Taxonomy" id="392033"/>
    <lineage>
        <taxon>Eukaryota</taxon>
        <taxon>Metazoa</taxon>
        <taxon>Spiralia</taxon>
        <taxon>Gnathifera</taxon>
        <taxon>Rotifera</taxon>
        <taxon>Eurotatoria</taxon>
        <taxon>Bdelloidea</taxon>
        <taxon>Philodinida</taxon>
        <taxon>Philodinidae</taxon>
        <taxon>Rotaria</taxon>
    </lineage>
</organism>
<protein>
    <recommendedName>
        <fullName evidence="9">Protein kinase domain-containing protein</fullName>
    </recommendedName>
</protein>
<comment type="caution">
    <text evidence="10">The sequence shown here is derived from an EMBL/GenBank/DDBJ whole genome shotgun (WGS) entry which is preliminary data.</text>
</comment>
<dbReference type="Proteomes" id="UP000663889">
    <property type="component" value="Unassembled WGS sequence"/>
</dbReference>
<sequence>MSPEALFDRKFSTKSNVWSYSILTWEIMTYGGTPYTSIAAENMFDYLRDGNRMSQPVNCPNEILENDDNTVGECIDAGIDYCKDKVDETSHAASKEINKQKATH</sequence>
<dbReference type="GO" id="GO:0007169">
    <property type="term" value="P:cell surface receptor protein tyrosine kinase signaling pathway"/>
    <property type="evidence" value="ECO:0007669"/>
    <property type="project" value="TreeGrafter"/>
</dbReference>
<dbReference type="GO" id="GO:0004714">
    <property type="term" value="F:transmembrane receptor protein tyrosine kinase activity"/>
    <property type="evidence" value="ECO:0007669"/>
    <property type="project" value="TreeGrafter"/>
</dbReference>
<evidence type="ECO:0000256" key="5">
    <source>
        <dbReference type="ARBA" id="ARBA00022840"/>
    </source>
</evidence>
<dbReference type="AlphaFoldDB" id="A0A815TDZ4"/>
<dbReference type="GO" id="GO:0043235">
    <property type="term" value="C:receptor complex"/>
    <property type="evidence" value="ECO:0007669"/>
    <property type="project" value="TreeGrafter"/>
</dbReference>
<dbReference type="PROSITE" id="PS50011">
    <property type="entry name" value="PROTEIN_KINASE_DOM"/>
    <property type="match status" value="1"/>
</dbReference>
<gene>
    <name evidence="10" type="ORF">SEV965_LOCUS36006</name>
</gene>
<dbReference type="InterPro" id="IPR011009">
    <property type="entry name" value="Kinase-like_dom_sf"/>
</dbReference>
<keyword evidence="6" id="KW-1133">Transmembrane helix</keyword>
<accession>A0A815TDZ4</accession>
<dbReference type="GO" id="GO:0005886">
    <property type="term" value="C:plasma membrane"/>
    <property type="evidence" value="ECO:0007669"/>
    <property type="project" value="TreeGrafter"/>
</dbReference>
<dbReference type="InterPro" id="IPR001245">
    <property type="entry name" value="Ser-Thr/Tyr_kinase_cat_dom"/>
</dbReference>
<evidence type="ECO:0000256" key="1">
    <source>
        <dbReference type="ARBA" id="ARBA00004370"/>
    </source>
</evidence>
<evidence type="ECO:0000259" key="9">
    <source>
        <dbReference type="PROSITE" id="PS50011"/>
    </source>
</evidence>
<evidence type="ECO:0000256" key="3">
    <source>
        <dbReference type="ARBA" id="ARBA00022729"/>
    </source>
</evidence>
<evidence type="ECO:0000256" key="8">
    <source>
        <dbReference type="ARBA" id="ARBA00023170"/>
    </source>
</evidence>
<evidence type="ECO:0000256" key="4">
    <source>
        <dbReference type="ARBA" id="ARBA00022741"/>
    </source>
</evidence>
<comment type="subcellular location">
    <subcellularLocation>
        <location evidence="1">Membrane</location>
    </subcellularLocation>
</comment>
<evidence type="ECO:0000256" key="6">
    <source>
        <dbReference type="ARBA" id="ARBA00022989"/>
    </source>
</evidence>
<keyword evidence="5" id="KW-0067">ATP-binding</keyword>
<dbReference type="GO" id="GO:0005524">
    <property type="term" value="F:ATP binding"/>
    <property type="evidence" value="ECO:0007669"/>
    <property type="project" value="UniProtKB-KW"/>
</dbReference>
<dbReference type="Pfam" id="PF07714">
    <property type="entry name" value="PK_Tyr_Ser-Thr"/>
    <property type="match status" value="1"/>
</dbReference>
<keyword evidence="2" id="KW-0812">Transmembrane</keyword>
<feature type="domain" description="Protein kinase" evidence="9">
    <location>
        <begin position="1"/>
        <end position="104"/>
    </location>
</feature>
<dbReference type="Gene3D" id="1.10.510.10">
    <property type="entry name" value="Transferase(Phosphotransferase) domain 1"/>
    <property type="match status" value="1"/>
</dbReference>
<keyword evidence="4" id="KW-0547">Nucleotide-binding</keyword>
<dbReference type="PANTHER" id="PTHR24416:SF550">
    <property type="entry name" value="FIBROBLAST GROWTH FACTOR RECEPTOR HOMOLOG 1-RELATED"/>
    <property type="match status" value="1"/>
</dbReference>
<proteinExistence type="predicted"/>
<keyword evidence="7" id="KW-0472">Membrane</keyword>
<evidence type="ECO:0000313" key="10">
    <source>
        <dbReference type="EMBL" id="CAF1499769.1"/>
    </source>
</evidence>
<dbReference type="EMBL" id="CAJNOU010006227">
    <property type="protein sequence ID" value="CAF1499769.1"/>
    <property type="molecule type" value="Genomic_DNA"/>
</dbReference>
<dbReference type="InterPro" id="IPR050122">
    <property type="entry name" value="RTK"/>
</dbReference>
<reference evidence="10" key="1">
    <citation type="submission" date="2021-02" db="EMBL/GenBank/DDBJ databases">
        <authorList>
            <person name="Nowell W R."/>
        </authorList>
    </citation>
    <scope>NUCLEOTIDE SEQUENCE</scope>
</reference>
<evidence type="ECO:0000256" key="7">
    <source>
        <dbReference type="ARBA" id="ARBA00023136"/>
    </source>
</evidence>
<evidence type="ECO:0000256" key="2">
    <source>
        <dbReference type="ARBA" id="ARBA00022692"/>
    </source>
</evidence>
<dbReference type="InterPro" id="IPR000719">
    <property type="entry name" value="Prot_kinase_dom"/>
</dbReference>
<evidence type="ECO:0000313" key="11">
    <source>
        <dbReference type="Proteomes" id="UP000663889"/>
    </source>
</evidence>
<name>A0A815TDZ4_9BILA</name>
<keyword evidence="3" id="KW-0732">Signal</keyword>
<keyword evidence="8" id="KW-0675">Receptor</keyword>
<dbReference type="SUPFAM" id="SSF56112">
    <property type="entry name" value="Protein kinase-like (PK-like)"/>
    <property type="match status" value="1"/>
</dbReference>